<dbReference type="Proteomes" id="UP000485058">
    <property type="component" value="Unassembled WGS sequence"/>
</dbReference>
<evidence type="ECO:0000313" key="3">
    <source>
        <dbReference type="Proteomes" id="UP000485058"/>
    </source>
</evidence>
<organism evidence="2 3">
    <name type="scientific">Haematococcus lacustris</name>
    <name type="common">Green alga</name>
    <name type="synonym">Haematococcus pluvialis</name>
    <dbReference type="NCBI Taxonomy" id="44745"/>
    <lineage>
        <taxon>Eukaryota</taxon>
        <taxon>Viridiplantae</taxon>
        <taxon>Chlorophyta</taxon>
        <taxon>core chlorophytes</taxon>
        <taxon>Chlorophyceae</taxon>
        <taxon>CS clade</taxon>
        <taxon>Chlamydomonadales</taxon>
        <taxon>Haematococcaceae</taxon>
        <taxon>Haematococcus</taxon>
    </lineage>
</organism>
<comment type="caution">
    <text evidence="2">The sequence shown here is derived from an EMBL/GenBank/DDBJ whole genome shotgun (WGS) entry which is preliminary data.</text>
</comment>
<sequence>MNFTAQCRAGDVFLYGRNEAVRVLAEVFAATAKPSTKAGFVRDALVAGTEITDTRQHRHQGPANANQHYGVQHGEEDEVQGKGVMPAVTPDQLEQLLASTAPLQ</sequence>
<feature type="non-terminal residue" evidence="2">
    <location>
        <position position="1"/>
    </location>
</feature>
<evidence type="ECO:0000313" key="2">
    <source>
        <dbReference type="EMBL" id="GFH24789.1"/>
    </source>
</evidence>
<feature type="non-terminal residue" evidence="2">
    <location>
        <position position="104"/>
    </location>
</feature>
<feature type="region of interest" description="Disordered" evidence="1">
    <location>
        <begin position="53"/>
        <end position="79"/>
    </location>
</feature>
<keyword evidence="3" id="KW-1185">Reference proteome</keyword>
<name>A0A699ZYL5_HAELA</name>
<dbReference type="EMBL" id="BLLF01002632">
    <property type="protein sequence ID" value="GFH24789.1"/>
    <property type="molecule type" value="Genomic_DNA"/>
</dbReference>
<proteinExistence type="predicted"/>
<evidence type="ECO:0000256" key="1">
    <source>
        <dbReference type="SAM" id="MobiDB-lite"/>
    </source>
</evidence>
<protein>
    <submittedName>
        <fullName evidence="2">Uncharacterized protein</fullName>
    </submittedName>
</protein>
<dbReference type="AlphaFoldDB" id="A0A699ZYL5"/>
<gene>
    <name evidence="2" type="ORF">HaLaN_22646</name>
</gene>
<accession>A0A699ZYL5</accession>
<reference evidence="2 3" key="1">
    <citation type="submission" date="2020-02" db="EMBL/GenBank/DDBJ databases">
        <title>Draft genome sequence of Haematococcus lacustris strain NIES-144.</title>
        <authorList>
            <person name="Morimoto D."/>
            <person name="Nakagawa S."/>
            <person name="Yoshida T."/>
            <person name="Sawayama S."/>
        </authorList>
    </citation>
    <scope>NUCLEOTIDE SEQUENCE [LARGE SCALE GENOMIC DNA]</scope>
    <source>
        <strain evidence="2 3">NIES-144</strain>
    </source>
</reference>